<evidence type="ECO:0000313" key="5">
    <source>
        <dbReference type="Proteomes" id="UP001500274"/>
    </source>
</evidence>
<dbReference type="Gene3D" id="2.40.110.10">
    <property type="entry name" value="Butyryl-CoA Dehydrogenase, subunit A, domain 2"/>
    <property type="match status" value="1"/>
</dbReference>
<dbReference type="InterPro" id="IPR013107">
    <property type="entry name" value="Acyl-CoA_DH_C"/>
</dbReference>
<dbReference type="InterPro" id="IPR013786">
    <property type="entry name" value="AcylCoA_DH/ox_N"/>
</dbReference>
<dbReference type="Pfam" id="PF08028">
    <property type="entry name" value="Acyl-CoA_dh_2"/>
    <property type="match status" value="1"/>
</dbReference>
<feature type="domain" description="Acyl-CoA dehydrogenase/oxidase N-terminal" evidence="2">
    <location>
        <begin position="22"/>
        <end position="111"/>
    </location>
</feature>
<keyword evidence="5" id="KW-1185">Reference proteome</keyword>
<dbReference type="SUPFAM" id="SSF47203">
    <property type="entry name" value="Acyl-CoA dehydrogenase C-terminal domain-like"/>
    <property type="match status" value="1"/>
</dbReference>
<dbReference type="Gene3D" id="1.20.140.10">
    <property type="entry name" value="Butyryl-CoA Dehydrogenase, subunit A, domain 3"/>
    <property type="match status" value="1"/>
</dbReference>
<dbReference type="PANTHER" id="PTHR43884">
    <property type="entry name" value="ACYL-COA DEHYDROGENASE"/>
    <property type="match status" value="1"/>
</dbReference>
<sequence>MSVGSAALVREFDAVFDAVGQEAVARERERRLPHAEVEALRDAGFTRVTLPVELGGRGAGPSQLFELLAELARRDPNLAQLLRSHFAFVDRTLLSPPGARRERLLARVAAGAIHGNATFERGPASVGHVATAVTRDARGLRLDGRKFYSTGTLFADTVGVLAEYEGEQVSVMLDTTASGVERVDDWRGFGQRLTGSGTTIFRDVRIEEDDIIAREQGRVSHAGAFVQLVLLAAAAGIGRAVLDDASTYVRTRTRGFSHGMARRAQDDPLVQEVVGDIAASSFAADAALAAASAALDASTEAVLSGDDEQARPAVAAADRAVTAAQLVILPAVLEAANRLFEVGGASALDADRALDRHWRNARTLASHNPLRFKARALGEHELTGTPLASWWTVGET</sequence>
<dbReference type="InterPro" id="IPR036250">
    <property type="entry name" value="AcylCo_DH-like_C"/>
</dbReference>
<feature type="domain" description="Acyl-CoA dehydrogenase C-terminal" evidence="3">
    <location>
        <begin position="230"/>
        <end position="368"/>
    </location>
</feature>
<dbReference type="Proteomes" id="UP001500274">
    <property type="component" value="Unassembled WGS sequence"/>
</dbReference>
<dbReference type="InterPro" id="IPR046373">
    <property type="entry name" value="Acyl-CoA_Oxase/DH_mid-dom_sf"/>
</dbReference>
<evidence type="ECO:0000256" key="1">
    <source>
        <dbReference type="ARBA" id="ARBA00023002"/>
    </source>
</evidence>
<dbReference type="Gene3D" id="1.10.540.10">
    <property type="entry name" value="Acyl-CoA dehydrogenase/oxidase, N-terminal domain"/>
    <property type="match status" value="1"/>
</dbReference>
<gene>
    <name evidence="4" type="ORF">GCM10009862_21910</name>
</gene>
<dbReference type="InterPro" id="IPR037069">
    <property type="entry name" value="AcylCoA_DH/ox_N_sf"/>
</dbReference>
<dbReference type="InterPro" id="IPR009100">
    <property type="entry name" value="AcylCoA_DH/oxidase_NM_dom_sf"/>
</dbReference>
<reference evidence="4 5" key="1">
    <citation type="journal article" date="2019" name="Int. J. Syst. Evol. Microbiol.">
        <title>The Global Catalogue of Microorganisms (GCM) 10K type strain sequencing project: providing services to taxonomists for standard genome sequencing and annotation.</title>
        <authorList>
            <consortium name="The Broad Institute Genomics Platform"/>
            <consortium name="The Broad Institute Genome Sequencing Center for Infectious Disease"/>
            <person name="Wu L."/>
            <person name="Ma J."/>
        </authorList>
    </citation>
    <scope>NUCLEOTIDE SEQUENCE [LARGE SCALE GENOMIC DNA]</scope>
    <source>
        <strain evidence="4 5">JCM 16365</strain>
    </source>
</reference>
<dbReference type="EMBL" id="BAAARI010000014">
    <property type="protein sequence ID" value="GAA2582435.1"/>
    <property type="molecule type" value="Genomic_DNA"/>
</dbReference>
<dbReference type="Pfam" id="PF02771">
    <property type="entry name" value="Acyl-CoA_dh_N"/>
    <property type="match status" value="1"/>
</dbReference>
<comment type="caution">
    <text evidence="4">The sequence shown here is derived from an EMBL/GenBank/DDBJ whole genome shotgun (WGS) entry which is preliminary data.</text>
</comment>
<dbReference type="PANTHER" id="PTHR43884:SF12">
    <property type="entry name" value="ISOVALERYL-COA DEHYDROGENASE, MITOCHONDRIAL-RELATED"/>
    <property type="match status" value="1"/>
</dbReference>
<organism evidence="4 5">
    <name type="scientific">Microbacterium binotii</name>
    <dbReference type="NCBI Taxonomy" id="462710"/>
    <lineage>
        <taxon>Bacteria</taxon>
        <taxon>Bacillati</taxon>
        <taxon>Actinomycetota</taxon>
        <taxon>Actinomycetes</taxon>
        <taxon>Micrococcales</taxon>
        <taxon>Microbacteriaceae</taxon>
        <taxon>Microbacterium</taxon>
    </lineage>
</organism>
<evidence type="ECO:0000259" key="2">
    <source>
        <dbReference type="Pfam" id="PF02771"/>
    </source>
</evidence>
<dbReference type="PIRSF" id="PIRSF016578">
    <property type="entry name" value="HsaA"/>
    <property type="match status" value="1"/>
</dbReference>
<accession>A0ABN3PGR8</accession>
<keyword evidence="1" id="KW-0560">Oxidoreductase</keyword>
<protein>
    <submittedName>
        <fullName evidence="4">Acyl-CoA dehydrogenase family protein</fullName>
    </submittedName>
</protein>
<dbReference type="RefSeq" id="WP_344229440.1">
    <property type="nucleotide sequence ID" value="NZ_BAAARI010000014.1"/>
</dbReference>
<evidence type="ECO:0000313" key="4">
    <source>
        <dbReference type="EMBL" id="GAA2582435.1"/>
    </source>
</evidence>
<evidence type="ECO:0000259" key="3">
    <source>
        <dbReference type="Pfam" id="PF08028"/>
    </source>
</evidence>
<name>A0ABN3PGR8_9MICO</name>
<dbReference type="SUPFAM" id="SSF56645">
    <property type="entry name" value="Acyl-CoA dehydrogenase NM domain-like"/>
    <property type="match status" value="1"/>
</dbReference>
<proteinExistence type="predicted"/>